<name>A0A0K2V5A0_LEPSM</name>
<sequence length="91" mass="10599">MKHYYYMIDKLLQRITPNLNMSLLPYCLNNVHVVLANSTHYHLQIHVDGSIGIYLQEMQDGFHSEELEKHAGPSGGYYYLFPSCILSTKFF</sequence>
<organism evidence="1">
    <name type="scientific">Lepeophtheirus salmonis</name>
    <name type="common">Salmon louse</name>
    <name type="synonym">Caligus salmonis</name>
    <dbReference type="NCBI Taxonomy" id="72036"/>
    <lineage>
        <taxon>Eukaryota</taxon>
        <taxon>Metazoa</taxon>
        <taxon>Ecdysozoa</taxon>
        <taxon>Arthropoda</taxon>
        <taxon>Crustacea</taxon>
        <taxon>Multicrustacea</taxon>
        <taxon>Hexanauplia</taxon>
        <taxon>Copepoda</taxon>
        <taxon>Siphonostomatoida</taxon>
        <taxon>Caligidae</taxon>
        <taxon>Lepeophtheirus</taxon>
    </lineage>
</organism>
<reference evidence="1" key="1">
    <citation type="submission" date="2014-05" db="EMBL/GenBank/DDBJ databases">
        <authorList>
            <person name="Chronopoulou M."/>
        </authorList>
    </citation>
    <scope>NUCLEOTIDE SEQUENCE</scope>
    <source>
        <tissue evidence="1">Whole organism</tissue>
    </source>
</reference>
<dbReference type="EMBL" id="HACA01028313">
    <property type="protein sequence ID" value="CDW45674.1"/>
    <property type="molecule type" value="Transcribed_RNA"/>
</dbReference>
<evidence type="ECO:0000313" key="1">
    <source>
        <dbReference type="EMBL" id="CDW45674.1"/>
    </source>
</evidence>
<accession>A0A0K2V5A0</accession>
<dbReference type="AlphaFoldDB" id="A0A0K2V5A0"/>
<proteinExistence type="predicted"/>
<protein>
    <submittedName>
        <fullName evidence="1">Uncharacterized protein</fullName>
    </submittedName>
</protein>